<evidence type="ECO:0000259" key="4">
    <source>
        <dbReference type="PROSITE" id="PS50887"/>
    </source>
</evidence>
<proteinExistence type="predicted"/>
<dbReference type="InterPro" id="IPR000160">
    <property type="entry name" value="GGDEF_dom"/>
</dbReference>
<name>A0A2U2HH18_9BURK</name>
<dbReference type="CDD" id="cd01949">
    <property type="entry name" value="GGDEF"/>
    <property type="match status" value="1"/>
</dbReference>
<dbReference type="PROSITE" id="PS50887">
    <property type="entry name" value="GGDEF"/>
    <property type="match status" value="1"/>
</dbReference>
<dbReference type="SUPFAM" id="SSF55073">
    <property type="entry name" value="Nucleotide cyclase"/>
    <property type="match status" value="1"/>
</dbReference>
<dbReference type="GO" id="GO:0043709">
    <property type="term" value="P:cell adhesion involved in single-species biofilm formation"/>
    <property type="evidence" value="ECO:0007669"/>
    <property type="project" value="TreeGrafter"/>
</dbReference>
<dbReference type="PANTHER" id="PTHR45138:SF9">
    <property type="entry name" value="DIGUANYLATE CYCLASE DGCM-RELATED"/>
    <property type="match status" value="1"/>
</dbReference>
<dbReference type="GO" id="GO:0052621">
    <property type="term" value="F:diguanylate cyclase activity"/>
    <property type="evidence" value="ECO:0007669"/>
    <property type="project" value="UniProtKB-EC"/>
</dbReference>
<evidence type="ECO:0000259" key="3">
    <source>
        <dbReference type="PROSITE" id="PS50112"/>
    </source>
</evidence>
<dbReference type="GO" id="GO:0005886">
    <property type="term" value="C:plasma membrane"/>
    <property type="evidence" value="ECO:0007669"/>
    <property type="project" value="TreeGrafter"/>
</dbReference>
<dbReference type="InterPro" id="IPR000014">
    <property type="entry name" value="PAS"/>
</dbReference>
<feature type="domain" description="GGDEF" evidence="4">
    <location>
        <begin position="174"/>
        <end position="304"/>
    </location>
</feature>
<protein>
    <recommendedName>
        <fullName evidence="1">diguanylate cyclase</fullName>
        <ecNumber evidence="1">2.7.7.65</ecNumber>
    </recommendedName>
</protein>
<organism evidence="5 6">
    <name type="scientific">Massilia glaciei</name>
    <dbReference type="NCBI Taxonomy" id="1524097"/>
    <lineage>
        <taxon>Bacteria</taxon>
        <taxon>Pseudomonadati</taxon>
        <taxon>Pseudomonadota</taxon>
        <taxon>Betaproteobacteria</taxon>
        <taxon>Burkholderiales</taxon>
        <taxon>Oxalobacteraceae</taxon>
        <taxon>Telluria group</taxon>
        <taxon>Massilia</taxon>
    </lineage>
</organism>
<keyword evidence="6" id="KW-1185">Reference proteome</keyword>
<dbReference type="EMBL" id="PXWF02000260">
    <property type="protein sequence ID" value="PWF44748.1"/>
    <property type="molecule type" value="Genomic_DNA"/>
</dbReference>
<evidence type="ECO:0000256" key="1">
    <source>
        <dbReference type="ARBA" id="ARBA00012528"/>
    </source>
</evidence>
<dbReference type="InterPro" id="IPR013656">
    <property type="entry name" value="PAS_4"/>
</dbReference>
<evidence type="ECO:0000256" key="2">
    <source>
        <dbReference type="ARBA" id="ARBA00034247"/>
    </source>
</evidence>
<dbReference type="NCBIfam" id="TIGR00254">
    <property type="entry name" value="GGDEF"/>
    <property type="match status" value="1"/>
</dbReference>
<dbReference type="InterPro" id="IPR050469">
    <property type="entry name" value="Diguanylate_Cyclase"/>
</dbReference>
<dbReference type="CDD" id="cd00130">
    <property type="entry name" value="PAS"/>
    <property type="match status" value="1"/>
</dbReference>
<comment type="caution">
    <text evidence="5">The sequence shown here is derived from an EMBL/GenBank/DDBJ whole genome shotgun (WGS) entry which is preliminary data.</text>
</comment>
<evidence type="ECO:0000313" key="6">
    <source>
        <dbReference type="Proteomes" id="UP000241421"/>
    </source>
</evidence>
<dbReference type="OrthoDB" id="9813903at2"/>
<dbReference type="InterPro" id="IPR035965">
    <property type="entry name" value="PAS-like_dom_sf"/>
</dbReference>
<accession>A0A2U2HH18</accession>
<gene>
    <name evidence="5" type="ORF">C7C56_018795</name>
</gene>
<dbReference type="PROSITE" id="PS50112">
    <property type="entry name" value="PAS"/>
    <property type="match status" value="1"/>
</dbReference>
<sequence>MIDAQPPIIVARLVEESPEAVCIIDALGTVRYLNPAMQALAGYPLGELVGRPLYGLLADPAACGAKDYILQMVNGVRQDPLLGKMRECALRHRDGAELPVELRVRELGASGGVGYLGAFVTDLRARHALEARNAALLEQIEQLAMSDPLTGLPNRRAFEAQAAHVAARARRSGAPVAVAIADIDHFKEVNDRYGHVVGDAVLAAVAKAVIGASRTTDVVARVGGEEFGLMLPDTDAERARFVAERIRQRVSALAISTPNGDRIQVTVSIGLAPLVQEGFEVALTRADAALYLAKRGGRNRVEQA</sequence>
<evidence type="ECO:0000313" key="5">
    <source>
        <dbReference type="EMBL" id="PWF44748.1"/>
    </source>
</evidence>
<reference evidence="5 6" key="1">
    <citation type="submission" date="2018-04" db="EMBL/GenBank/DDBJ databases">
        <title>Massilia violaceinigra sp. nov., a novel purple-pigmented bacterium isolated from Tianshan glacier, Xinjiang, China.</title>
        <authorList>
            <person name="Wang H."/>
        </authorList>
    </citation>
    <scope>NUCLEOTIDE SEQUENCE [LARGE SCALE GENOMIC DNA]</scope>
    <source>
        <strain evidence="5 6">B448-2</strain>
    </source>
</reference>
<dbReference type="Pfam" id="PF00990">
    <property type="entry name" value="GGDEF"/>
    <property type="match status" value="1"/>
</dbReference>
<dbReference type="AlphaFoldDB" id="A0A2U2HH18"/>
<dbReference type="Proteomes" id="UP000241421">
    <property type="component" value="Unassembled WGS sequence"/>
</dbReference>
<dbReference type="SUPFAM" id="SSF55785">
    <property type="entry name" value="PYP-like sensor domain (PAS domain)"/>
    <property type="match status" value="1"/>
</dbReference>
<dbReference type="GO" id="GO:1902201">
    <property type="term" value="P:negative regulation of bacterial-type flagellum-dependent cell motility"/>
    <property type="evidence" value="ECO:0007669"/>
    <property type="project" value="TreeGrafter"/>
</dbReference>
<dbReference type="EC" id="2.7.7.65" evidence="1"/>
<dbReference type="RefSeq" id="WP_106758903.1">
    <property type="nucleotide sequence ID" value="NZ_PXWF02000260.1"/>
</dbReference>
<dbReference type="NCBIfam" id="TIGR00229">
    <property type="entry name" value="sensory_box"/>
    <property type="match status" value="1"/>
</dbReference>
<feature type="domain" description="PAS" evidence="3">
    <location>
        <begin position="10"/>
        <end position="60"/>
    </location>
</feature>
<dbReference type="PANTHER" id="PTHR45138">
    <property type="entry name" value="REGULATORY COMPONENTS OF SENSORY TRANSDUCTION SYSTEM"/>
    <property type="match status" value="1"/>
</dbReference>
<dbReference type="Gene3D" id="3.30.70.270">
    <property type="match status" value="1"/>
</dbReference>
<dbReference type="SMART" id="SM00267">
    <property type="entry name" value="GGDEF"/>
    <property type="match status" value="1"/>
</dbReference>
<comment type="catalytic activity">
    <reaction evidence="2">
        <text>2 GTP = 3',3'-c-di-GMP + 2 diphosphate</text>
        <dbReference type="Rhea" id="RHEA:24898"/>
        <dbReference type="ChEBI" id="CHEBI:33019"/>
        <dbReference type="ChEBI" id="CHEBI:37565"/>
        <dbReference type="ChEBI" id="CHEBI:58805"/>
        <dbReference type="EC" id="2.7.7.65"/>
    </reaction>
</comment>
<dbReference type="InterPro" id="IPR043128">
    <property type="entry name" value="Rev_trsase/Diguanyl_cyclase"/>
</dbReference>
<dbReference type="Gene3D" id="3.30.450.20">
    <property type="entry name" value="PAS domain"/>
    <property type="match status" value="1"/>
</dbReference>
<dbReference type="FunFam" id="3.30.70.270:FF:000001">
    <property type="entry name" value="Diguanylate cyclase domain protein"/>
    <property type="match status" value="1"/>
</dbReference>
<dbReference type="Pfam" id="PF08448">
    <property type="entry name" value="PAS_4"/>
    <property type="match status" value="1"/>
</dbReference>
<dbReference type="InterPro" id="IPR029787">
    <property type="entry name" value="Nucleotide_cyclase"/>
</dbReference>
<dbReference type="SMART" id="SM00091">
    <property type="entry name" value="PAS"/>
    <property type="match status" value="1"/>
</dbReference>